<evidence type="ECO:0000313" key="5">
    <source>
        <dbReference type="Proteomes" id="UP000245720"/>
    </source>
</evidence>
<evidence type="ECO:0000259" key="1">
    <source>
        <dbReference type="Pfam" id="PF12728"/>
    </source>
</evidence>
<gene>
    <name evidence="2" type="ORF">IE37_00806</name>
    <name evidence="3" type="ORF">SAMN02910265_03082</name>
</gene>
<evidence type="ECO:0000313" key="4">
    <source>
        <dbReference type="Proteomes" id="UP000183190"/>
    </source>
</evidence>
<reference evidence="3 4" key="1">
    <citation type="submission" date="2016-10" db="EMBL/GenBank/DDBJ databases">
        <authorList>
            <person name="de Groot N.N."/>
        </authorList>
    </citation>
    <scope>NUCLEOTIDE SEQUENCE [LARGE SCALE GENOMIC DNA]</scope>
    <source>
        <strain evidence="3 4">YAD2003</strain>
    </source>
</reference>
<accession>A0A1H6LCE6</accession>
<dbReference type="EMBL" id="QGDI01000003">
    <property type="protein sequence ID" value="PWJ13877.1"/>
    <property type="molecule type" value="Genomic_DNA"/>
</dbReference>
<dbReference type="Proteomes" id="UP000183190">
    <property type="component" value="Unassembled WGS sequence"/>
</dbReference>
<proteinExistence type="predicted"/>
<organism evidence="3 4">
    <name type="scientific">Ruminococcus flavefaciens</name>
    <dbReference type="NCBI Taxonomy" id="1265"/>
    <lineage>
        <taxon>Bacteria</taxon>
        <taxon>Bacillati</taxon>
        <taxon>Bacillota</taxon>
        <taxon>Clostridia</taxon>
        <taxon>Eubacteriales</taxon>
        <taxon>Oscillospiraceae</taxon>
        <taxon>Ruminococcus</taxon>
    </lineage>
</organism>
<evidence type="ECO:0000313" key="3">
    <source>
        <dbReference type="EMBL" id="SEH86175.1"/>
    </source>
</evidence>
<evidence type="ECO:0000313" key="2">
    <source>
        <dbReference type="EMBL" id="PWJ13877.1"/>
    </source>
</evidence>
<feature type="domain" description="Helix-turn-helix" evidence="1">
    <location>
        <begin position="19"/>
        <end position="65"/>
    </location>
</feature>
<dbReference type="Proteomes" id="UP000245720">
    <property type="component" value="Unassembled WGS sequence"/>
</dbReference>
<name>A0A1H6LCE6_RUMFL</name>
<dbReference type="EMBL" id="FNWV01000019">
    <property type="protein sequence ID" value="SEH86175.1"/>
    <property type="molecule type" value="Genomic_DNA"/>
</dbReference>
<dbReference type="InterPro" id="IPR041657">
    <property type="entry name" value="HTH_17"/>
</dbReference>
<reference evidence="2 5" key="2">
    <citation type="submission" date="2018-05" db="EMBL/GenBank/DDBJ databases">
        <title>The Hungate 1000. A catalogue of reference genomes from the rumen microbiome.</title>
        <authorList>
            <person name="Kelly W."/>
        </authorList>
    </citation>
    <scope>NUCLEOTIDE SEQUENCE [LARGE SCALE GENOMIC DNA]</scope>
    <source>
        <strain evidence="2 5">SAb67</strain>
    </source>
</reference>
<protein>
    <submittedName>
        <fullName evidence="3">DNA binding domain-containing protein, excisionase family</fullName>
    </submittedName>
    <submittedName>
        <fullName evidence="2">Excisionase family DNA binding protein</fullName>
    </submittedName>
</protein>
<dbReference type="AlphaFoldDB" id="A0A1H6LCE6"/>
<dbReference type="Pfam" id="PF12728">
    <property type="entry name" value="HTH_17"/>
    <property type="match status" value="1"/>
</dbReference>
<dbReference type="OrthoDB" id="1655135at2"/>
<dbReference type="RefSeq" id="WP_081348295.1">
    <property type="nucleotide sequence ID" value="NZ_FNWV01000019.1"/>
</dbReference>
<sequence>MADIEKMYDKMFTDYPDVVSVPQLMKMLSVGRHAAYELVSSGEIQSFKVGKNIRIPKIKVIEYILGARRCCL</sequence>